<sequence>MNSGSGLTDDLGGLSPGSGSPAAPEPEEEADLFVSDTDVRQIQTDCEGSEEREQQERDQREQREQEQQEREQQEREQQEREQREREHRKIEINFARWEDSMWKHIPALSVDSENPSIVKETI</sequence>
<keyword evidence="3" id="KW-1185">Reference proteome</keyword>
<accession>A0A0C3GN27</accession>
<evidence type="ECO:0000313" key="2">
    <source>
        <dbReference type="EMBL" id="KIM92964.1"/>
    </source>
</evidence>
<dbReference type="HOGENOM" id="CLU_2027396_0_0_1"/>
<proteinExistence type="predicted"/>
<dbReference type="Proteomes" id="UP000054321">
    <property type="component" value="Unassembled WGS sequence"/>
</dbReference>
<organism evidence="2 3">
    <name type="scientific">Oidiodendron maius (strain Zn)</name>
    <dbReference type="NCBI Taxonomy" id="913774"/>
    <lineage>
        <taxon>Eukaryota</taxon>
        <taxon>Fungi</taxon>
        <taxon>Dikarya</taxon>
        <taxon>Ascomycota</taxon>
        <taxon>Pezizomycotina</taxon>
        <taxon>Leotiomycetes</taxon>
        <taxon>Leotiomycetes incertae sedis</taxon>
        <taxon>Myxotrichaceae</taxon>
        <taxon>Oidiodendron</taxon>
    </lineage>
</organism>
<reference evidence="3" key="2">
    <citation type="submission" date="2015-01" db="EMBL/GenBank/DDBJ databases">
        <title>Evolutionary Origins and Diversification of the Mycorrhizal Mutualists.</title>
        <authorList>
            <consortium name="DOE Joint Genome Institute"/>
            <consortium name="Mycorrhizal Genomics Consortium"/>
            <person name="Kohler A."/>
            <person name="Kuo A."/>
            <person name="Nagy L.G."/>
            <person name="Floudas D."/>
            <person name="Copeland A."/>
            <person name="Barry K.W."/>
            <person name="Cichocki N."/>
            <person name="Veneault-Fourrey C."/>
            <person name="LaButti K."/>
            <person name="Lindquist E.A."/>
            <person name="Lipzen A."/>
            <person name="Lundell T."/>
            <person name="Morin E."/>
            <person name="Murat C."/>
            <person name="Riley R."/>
            <person name="Ohm R."/>
            <person name="Sun H."/>
            <person name="Tunlid A."/>
            <person name="Henrissat B."/>
            <person name="Grigoriev I.V."/>
            <person name="Hibbett D.S."/>
            <person name="Martin F."/>
        </authorList>
    </citation>
    <scope>NUCLEOTIDE SEQUENCE [LARGE SCALE GENOMIC DNA]</scope>
    <source>
        <strain evidence="3">Zn</strain>
    </source>
</reference>
<protein>
    <submittedName>
        <fullName evidence="2">Uncharacterized protein</fullName>
    </submittedName>
</protein>
<dbReference type="AlphaFoldDB" id="A0A0C3GN27"/>
<dbReference type="InParanoid" id="A0A0C3GN27"/>
<feature type="compositionally biased region" description="Basic and acidic residues" evidence="1">
    <location>
        <begin position="49"/>
        <end position="88"/>
    </location>
</feature>
<gene>
    <name evidence="2" type="ORF">OIDMADRAFT_149909</name>
</gene>
<evidence type="ECO:0000256" key="1">
    <source>
        <dbReference type="SAM" id="MobiDB-lite"/>
    </source>
</evidence>
<dbReference type="EMBL" id="KN832902">
    <property type="protein sequence ID" value="KIM92964.1"/>
    <property type="molecule type" value="Genomic_DNA"/>
</dbReference>
<feature type="compositionally biased region" description="Low complexity" evidence="1">
    <location>
        <begin position="1"/>
        <end position="22"/>
    </location>
</feature>
<name>A0A0C3GN27_OIDMZ</name>
<evidence type="ECO:0000313" key="3">
    <source>
        <dbReference type="Proteomes" id="UP000054321"/>
    </source>
</evidence>
<feature type="region of interest" description="Disordered" evidence="1">
    <location>
        <begin position="1"/>
        <end position="88"/>
    </location>
</feature>
<reference evidence="2 3" key="1">
    <citation type="submission" date="2014-04" db="EMBL/GenBank/DDBJ databases">
        <authorList>
            <consortium name="DOE Joint Genome Institute"/>
            <person name="Kuo A."/>
            <person name="Martino E."/>
            <person name="Perotto S."/>
            <person name="Kohler A."/>
            <person name="Nagy L.G."/>
            <person name="Floudas D."/>
            <person name="Copeland A."/>
            <person name="Barry K.W."/>
            <person name="Cichocki N."/>
            <person name="Veneault-Fourrey C."/>
            <person name="LaButti K."/>
            <person name="Lindquist E.A."/>
            <person name="Lipzen A."/>
            <person name="Lundell T."/>
            <person name="Morin E."/>
            <person name="Murat C."/>
            <person name="Sun H."/>
            <person name="Tunlid A."/>
            <person name="Henrissat B."/>
            <person name="Grigoriev I.V."/>
            <person name="Hibbett D.S."/>
            <person name="Martin F."/>
            <person name="Nordberg H.P."/>
            <person name="Cantor M.N."/>
            <person name="Hua S.X."/>
        </authorList>
    </citation>
    <scope>NUCLEOTIDE SEQUENCE [LARGE SCALE GENOMIC DNA]</scope>
    <source>
        <strain evidence="2 3">Zn</strain>
    </source>
</reference>